<evidence type="ECO:0000259" key="2">
    <source>
        <dbReference type="Pfam" id="PF07638"/>
    </source>
</evidence>
<accession>A0A6M5YQW3</accession>
<feature type="domain" description="RNA polymerase sigma-70 ECF-like HTH" evidence="2">
    <location>
        <begin position="39"/>
        <end position="213"/>
    </location>
</feature>
<sequence length="215" mass="23672">MPLGDMSFDEVIEYLQKGKGHGPDPGTENATAEAAAKAEAAASEVFHRFATRLTAVAATKLTDPIRLRVGPEDIVQSVFRSFFRRFADGQFKAGGWEALWAILVVIAVRKCWKRSAGHRADRRDVGREVSDPDSSGSPPGWGAVSREPTPEEAAELADLVDYLTARLSVKDQQIFKMRLEEFSPTEIAAAVGLPQATVFRRLASLRDKVKAMWEE</sequence>
<evidence type="ECO:0000256" key="1">
    <source>
        <dbReference type="SAM" id="MobiDB-lite"/>
    </source>
</evidence>
<evidence type="ECO:0000313" key="4">
    <source>
        <dbReference type="Proteomes" id="UP000503447"/>
    </source>
</evidence>
<dbReference type="SUPFAM" id="SSF88659">
    <property type="entry name" value="Sigma3 and sigma4 domains of RNA polymerase sigma factors"/>
    <property type="match status" value="1"/>
</dbReference>
<keyword evidence="4" id="KW-1185">Reference proteome</keyword>
<dbReference type="RefSeq" id="WP_171471176.1">
    <property type="nucleotide sequence ID" value="NZ_CP053452.2"/>
</dbReference>
<dbReference type="InterPro" id="IPR013324">
    <property type="entry name" value="RNA_pol_sigma_r3/r4-like"/>
</dbReference>
<dbReference type="InterPro" id="IPR053812">
    <property type="entry name" value="HTH_Sigma70_ECF-like"/>
</dbReference>
<evidence type="ECO:0000313" key="3">
    <source>
        <dbReference type="EMBL" id="QJW95382.1"/>
    </source>
</evidence>
<dbReference type="Gene3D" id="1.10.10.10">
    <property type="entry name" value="Winged helix-like DNA-binding domain superfamily/Winged helix DNA-binding domain"/>
    <property type="match status" value="1"/>
</dbReference>
<dbReference type="KEGG" id="ftj:FTUN_2931"/>
<feature type="region of interest" description="Disordered" evidence="1">
    <location>
        <begin position="121"/>
        <end position="148"/>
    </location>
</feature>
<dbReference type="Proteomes" id="UP000503447">
    <property type="component" value="Chromosome"/>
</dbReference>
<dbReference type="Pfam" id="PF07638">
    <property type="entry name" value="Sigma70_ECF"/>
    <property type="match status" value="1"/>
</dbReference>
<name>A0A6M5YQW3_9BACT</name>
<proteinExistence type="predicted"/>
<dbReference type="EMBL" id="CP053452">
    <property type="protein sequence ID" value="QJW95382.1"/>
    <property type="molecule type" value="Genomic_DNA"/>
</dbReference>
<dbReference type="Gene3D" id="1.10.1740.10">
    <property type="match status" value="1"/>
</dbReference>
<dbReference type="InterPro" id="IPR036388">
    <property type="entry name" value="WH-like_DNA-bd_sf"/>
</dbReference>
<protein>
    <recommendedName>
        <fullName evidence="2">RNA polymerase sigma-70 ECF-like HTH domain-containing protein</fullName>
    </recommendedName>
</protein>
<dbReference type="AlphaFoldDB" id="A0A6M5YQW3"/>
<feature type="compositionally biased region" description="Basic and acidic residues" evidence="1">
    <location>
        <begin position="121"/>
        <end position="130"/>
    </location>
</feature>
<gene>
    <name evidence="3" type="ORF">FTUN_2931</name>
</gene>
<organism evidence="3 4">
    <name type="scientific">Frigoriglobus tundricola</name>
    <dbReference type="NCBI Taxonomy" id="2774151"/>
    <lineage>
        <taxon>Bacteria</taxon>
        <taxon>Pseudomonadati</taxon>
        <taxon>Planctomycetota</taxon>
        <taxon>Planctomycetia</taxon>
        <taxon>Gemmatales</taxon>
        <taxon>Gemmataceae</taxon>
        <taxon>Frigoriglobus</taxon>
    </lineage>
</organism>
<reference evidence="4" key="1">
    <citation type="submission" date="2020-05" db="EMBL/GenBank/DDBJ databases">
        <title>Frigoriglobus tundricola gen. nov., sp. nov., a psychrotolerant cellulolytic planctomycete of the family Gemmataceae with two divergent copies of 16S rRNA gene.</title>
        <authorList>
            <person name="Kulichevskaya I.S."/>
            <person name="Ivanova A.A."/>
            <person name="Naumoff D.G."/>
            <person name="Beletsky A.V."/>
            <person name="Rijpstra W.I.C."/>
            <person name="Sinninghe Damste J.S."/>
            <person name="Mardanov A.V."/>
            <person name="Ravin N.V."/>
            <person name="Dedysh S.N."/>
        </authorList>
    </citation>
    <scope>NUCLEOTIDE SEQUENCE [LARGE SCALE GENOMIC DNA]</scope>
    <source>
        <strain evidence="4">PL17</strain>
    </source>
</reference>